<dbReference type="OrthoDB" id="432685at2759"/>
<dbReference type="GO" id="GO:0005739">
    <property type="term" value="C:mitochondrion"/>
    <property type="evidence" value="ECO:0007669"/>
    <property type="project" value="TreeGrafter"/>
</dbReference>
<dbReference type="InterPro" id="IPR017927">
    <property type="entry name" value="FAD-bd_FR_type"/>
</dbReference>
<evidence type="ECO:0000313" key="9">
    <source>
        <dbReference type="Proteomes" id="UP000070444"/>
    </source>
</evidence>
<dbReference type="InterPro" id="IPR017938">
    <property type="entry name" value="Riboflavin_synthase-like_b-brl"/>
</dbReference>
<feature type="binding site" evidence="6">
    <location>
        <position position="90"/>
    </location>
    <ligand>
        <name>FAD</name>
        <dbReference type="ChEBI" id="CHEBI:57692"/>
    </ligand>
</feature>
<name>A0A137P874_CONC2</name>
<dbReference type="CDD" id="cd06183">
    <property type="entry name" value="cyt_b5_reduct_like"/>
    <property type="match status" value="1"/>
</dbReference>
<dbReference type="OMA" id="IECEISK"/>
<gene>
    <name evidence="8" type="ORF">CONCODRAFT_78458</name>
</gene>
<dbReference type="STRING" id="796925.A0A137P874"/>
<feature type="binding site" evidence="6">
    <location>
        <position position="123"/>
    </location>
    <ligand>
        <name>FAD</name>
        <dbReference type="ChEBI" id="CHEBI:57692"/>
    </ligand>
</feature>
<dbReference type="InterPro" id="IPR039261">
    <property type="entry name" value="FNR_nucleotide-bd"/>
</dbReference>
<keyword evidence="5" id="KW-0560">Oxidoreductase</keyword>
<evidence type="ECO:0000256" key="4">
    <source>
        <dbReference type="ARBA" id="ARBA00022827"/>
    </source>
</evidence>
<reference evidence="8 9" key="1">
    <citation type="journal article" date="2015" name="Genome Biol. Evol.">
        <title>Phylogenomic analyses indicate that early fungi evolved digesting cell walls of algal ancestors of land plants.</title>
        <authorList>
            <person name="Chang Y."/>
            <person name="Wang S."/>
            <person name="Sekimoto S."/>
            <person name="Aerts A.L."/>
            <person name="Choi C."/>
            <person name="Clum A."/>
            <person name="LaButti K.M."/>
            <person name="Lindquist E.A."/>
            <person name="Yee Ngan C."/>
            <person name="Ohm R.A."/>
            <person name="Salamov A.A."/>
            <person name="Grigoriev I.V."/>
            <person name="Spatafora J.W."/>
            <person name="Berbee M.L."/>
        </authorList>
    </citation>
    <scope>NUCLEOTIDE SEQUENCE [LARGE SCALE GENOMIC DNA]</scope>
    <source>
        <strain evidence="8 9">NRRL 28638</strain>
    </source>
</reference>
<protein>
    <submittedName>
        <fullName evidence="8">Ferredoxin reductase-like protein</fullName>
    </submittedName>
</protein>
<proteinExistence type="inferred from homology"/>
<dbReference type="Pfam" id="PF00175">
    <property type="entry name" value="NAD_binding_1"/>
    <property type="match status" value="1"/>
</dbReference>
<dbReference type="InterPro" id="IPR001834">
    <property type="entry name" value="CBR-like"/>
</dbReference>
<dbReference type="Pfam" id="PF00970">
    <property type="entry name" value="FAD_binding_6"/>
    <property type="match status" value="1"/>
</dbReference>
<dbReference type="PANTHER" id="PTHR19370">
    <property type="entry name" value="NADH-CYTOCHROME B5 REDUCTASE"/>
    <property type="match status" value="1"/>
</dbReference>
<feature type="binding site" evidence="6">
    <location>
        <position position="164"/>
    </location>
    <ligand>
        <name>FAD</name>
        <dbReference type="ChEBI" id="CHEBI:57692"/>
    </ligand>
</feature>
<sequence length="304" mass="34967">MNFIKANKYPIIGASGILSSYLVYRKVFNNSGNELSLDKFNKLELINKEKVTNNTNIYEFKFKNQSEKIKFDLINSIQFKDNSMQIIRYYTPLPNDTCKWTKSGFECDKLTFLIKHYQNGPLSTLLEGLKVGGTVEMRGPYTTYDYQPSRYDKVGCIVGGTGITPIYQLLAHSLKDENDKTKFNILYLNSTHDDILLKKELNKLQTEHPNRLNIQYQVTNELPKLINNGEAQNTDIIYGKFTSTTFNEWLREVYQVNQSNYFLVCGPDGFVKSVSGERLSEYNQGPIDGWLGRLGFGQNEVFKL</sequence>
<evidence type="ECO:0000256" key="6">
    <source>
        <dbReference type="PIRSR" id="PIRSR601834-1"/>
    </source>
</evidence>
<feature type="binding site" evidence="6">
    <location>
        <position position="115"/>
    </location>
    <ligand>
        <name>FAD</name>
        <dbReference type="ChEBI" id="CHEBI:57692"/>
    </ligand>
</feature>
<feature type="binding site" evidence="6">
    <location>
        <position position="113"/>
    </location>
    <ligand>
        <name>FAD</name>
        <dbReference type="ChEBI" id="CHEBI:57692"/>
    </ligand>
</feature>
<evidence type="ECO:0000256" key="2">
    <source>
        <dbReference type="ARBA" id="ARBA00006105"/>
    </source>
</evidence>
<dbReference type="AlphaFoldDB" id="A0A137P874"/>
<feature type="domain" description="FAD-binding FR-type" evidence="7">
    <location>
        <begin position="38"/>
        <end position="147"/>
    </location>
</feature>
<dbReference type="PROSITE" id="PS51384">
    <property type="entry name" value="FAD_FR"/>
    <property type="match status" value="1"/>
</dbReference>
<evidence type="ECO:0000256" key="1">
    <source>
        <dbReference type="ARBA" id="ARBA00001974"/>
    </source>
</evidence>
<keyword evidence="4 6" id="KW-0274">FAD</keyword>
<accession>A0A137P874</accession>
<dbReference type="SUPFAM" id="SSF63380">
    <property type="entry name" value="Riboflavin synthase domain-like"/>
    <property type="match status" value="1"/>
</dbReference>
<comment type="cofactor">
    <cofactor evidence="1 6">
        <name>FAD</name>
        <dbReference type="ChEBI" id="CHEBI:57692"/>
    </cofactor>
</comment>
<dbReference type="Gene3D" id="2.40.30.10">
    <property type="entry name" value="Translation factors"/>
    <property type="match status" value="1"/>
</dbReference>
<keyword evidence="3 6" id="KW-0285">Flavoprotein</keyword>
<evidence type="ECO:0000256" key="5">
    <source>
        <dbReference type="ARBA" id="ARBA00023002"/>
    </source>
</evidence>
<evidence type="ECO:0000259" key="7">
    <source>
        <dbReference type="PROSITE" id="PS51384"/>
    </source>
</evidence>
<dbReference type="SUPFAM" id="SSF52343">
    <property type="entry name" value="Ferredoxin reductase-like, C-terminal NADP-linked domain"/>
    <property type="match status" value="1"/>
</dbReference>
<feature type="binding site" evidence="6">
    <location>
        <position position="88"/>
    </location>
    <ligand>
        <name>FAD</name>
        <dbReference type="ChEBI" id="CHEBI:57692"/>
    </ligand>
</feature>
<dbReference type="PRINTS" id="PR00406">
    <property type="entry name" value="CYTB5RDTASE"/>
</dbReference>
<dbReference type="GO" id="GO:0016491">
    <property type="term" value="F:oxidoreductase activity"/>
    <property type="evidence" value="ECO:0007669"/>
    <property type="project" value="UniProtKB-KW"/>
</dbReference>
<comment type="similarity">
    <text evidence="2">Belongs to the flavoprotein pyridine nucleotide cytochrome reductase family.</text>
</comment>
<dbReference type="PANTHER" id="PTHR19370:SF189">
    <property type="entry name" value="CYTOCHROME C MITOCHONDRIAL IMPORT FACTOR CYC2"/>
    <property type="match status" value="1"/>
</dbReference>
<dbReference type="EMBL" id="KQ964480">
    <property type="protein sequence ID" value="KXN71206.1"/>
    <property type="molecule type" value="Genomic_DNA"/>
</dbReference>
<evidence type="ECO:0000256" key="3">
    <source>
        <dbReference type="ARBA" id="ARBA00022630"/>
    </source>
</evidence>
<keyword evidence="9" id="KW-1185">Reference proteome</keyword>
<dbReference type="InterPro" id="IPR001433">
    <property type="entry name" value="OxRdtase_FAD/NAD-bd"/>
</dbReference>
<evidence type="ECO:0000313" key="8">
    <source>
        <dbReference type="EMBL" id="KXN71206.1"/>
    </source>
</evidence>
<dbReference type="Gene3D" id="3.40.50.80">
    <property type="entry name" value="Nucleotide-binding domain of ferredoxin-NADP reductase (FNR) module"/>
    <property type="match status" value="1"/>
</dbReference>
<dbReference type="Proteomes" id="UP000070444">
    <property type="component" value="Unassembled WGS sequence"/>
</dbReference>
<organism evidence="8 9">
    <name type="scientific">Conidiobolus coronatus (strain ATCC 28846 / CBS 209.66 / NRRL 28638)</name>
    <name type="common">Delacroixia coronata</name>
    <dbReference type="NCBI Taxonomy" id="796925"/>
    <lineage>
        <taxon>Eukaryota</taxon>
        <taxon>Fungi</taxon>
        <taxon>Fungi incertae sedis</taxon>
        <taxon>Zoopagomycota</taxon>
        <taxon>Entomophthoromycotina</taxon>
        <taxon>Entomophthoromycetes</taxon>
        <taxon>Entomophthorales</taxon>
        <taxon>Ancylistaceae</taxon>
        <taxon>Conidiobolus</taxon>
    </lineage>
</organism>
<dbReference type="InterPro" id="IPR008333">
    <property type="entry name" value="Cbr1-like_FAD-bd_dom"/>
</dbReference>